<protein>
    <submittedName>
        <fullName evidence="1">Uncharacterized protein</fullName>
    </submittedName>
</protein>
<gene>
    <name evidence="1" type="ORF">RHMOL_Rhmol07G0111900</name>
</gene>
<dbReference type="Proteomes" id="UP001062846">
    <property type="component" value="Chromosome 7"/>
</dbReference>
<proteinExistence type="predicted"/>
<evidence type="ECO:0000313" key="1">
    <source>
        <dbReference type="EMBL" id="KAI8546370.1"/>
    </source>
</evidence>
<keyword evidence="2" id="KW-1185">Reference proteome</keyword>
<accession>A0ACC0MZN9</accession>
<reference evidence="1" key="1">
    <citation type="submission" date="2022-02" db="EMBL/GenBank/DDBJ databases">
        <title>Plant Genome Project.</title>
        <authorList>
            <person name="Zhang R.-G."/>
        </authorList>
    </citation>
    <scope>NUCLEOTIDE SEQUENCE</scope>
    <source>
        <strain evidence="1">AT1</strain>
    </source>
</reference>
<comment type="caution">
    <text evidence="1">The sequence shown here is derived from an EMBL/GenBank/DDBJ whole genome shotgun (WGS) entry which is preliminary data.</text>
</comment>
<name>A0ACC0MZN9_RHOML</name>
<sequence>MFRSEQLGKPAPFHFRISPRIRSNQHRTGSRSGSKKSPIAALKISPEPPPPGHHQASSTPLRLAPISFRNPVSPDER</sequence>
<dbReference type="EMBL" id="CM046394">
    <property type="protein sequence ID" value="KAI8546370.1"/>
    <property type="molecule type" value="Genomic_DNA"/>
</dbReference>
<organism evidence="1 2">
    <name type="scientific">Rhododendron molle</name>
    <name type="common">Chinese azalea</name>
    <name type="synonym">Azalea mollis</name>
    <dbReference type="NCBI Taxonomy" id="49168"/>
    <lineage>
        <taxon>Eukaryota</taxon>
        <taxon>Viridiplantae</taxon>
        <taxon>Streptophyta</taxon>
        <taxon>Embryophyta</taxon>
        <taxon>Tracheophyta</taxon>
        <taxon>Spermatophyta</taxon>
        <taxon>Magnoliopsida</taxon>
        <taxon>eudicotyledons</taxon>
        <taxon>Gunneridae</taxon>
        <taxon>Pentapetalae</taxon>
        <taxon>asterids</taxon>
        <taxon>Ericales</taxon>
        <taxon>Ericaceae</taxon>
        <taxon>Ericoideae</taxon>
        <taxon>Rhodoreae</taxon>
        <taxon>Rhododendron</taxon>
    </lineage>
</organism>
<evidence type="ECO:0000313" key="2">
    <source>
        <dbReference type="Proteomes" id="UP001062846"/>
    </source>
</evidence>